<evidence type="ECO:0000313" key="4">
    <source>
        <dbReference type="EMBL" id="ADU29112.1"/>
    </source>
</evidence>
<name>E6U0R4_EVAC2</name>
<feature type="transmembrane region" description="Helical" evidence="1">
    <location>
        <begin position="92"/>
        <end position="110"/>
    </location>
</feature>
<proteinExistence type="predicted"/>
<dbReference type="InterPro" id="IPR052955">
    <property type="entry name" value="UPF0703_membrane_permease"/>
</dbReference>
<organism evidence="4 5">
    <name type="scientific">Evansella cellulosilytica (strain ATCC 21833 / DSM 2522 / FERM P-1141 / JCM 9156 / N-4)</name>
    <name type="common">Bacillus cellulosilyticus</name>
    <dbReference type="NCBI Taxonomy" id="649639"/>
    <lineage>
        <taxon>Bacteria</taxon>
        <taxon>Bacillati</taxon>
        <taxon>Bacillota</taxon>
        <taxon>Bacilli</taxon>
        <taxon>Bacillales</taxon>
        <taxon>Bacillaceae</taxon>
        <taxon>Evansella</taxon>
    </lineage>
</organism>
<dbReference type="Pfam" id="PF09323">
    <property type="entry name" value="DUF1980"/>
    <property type="match status" value="1"/>
</dbReference>
<dbReference type="OrthoDB" id="9770408at2"/>
<evidence type="ECO:0000259" key="2">
    <source>
        <dbReference type="Pfam" id="PF09323"/>
    </source>
</evidence>
<dbReference type="PANTHER" id="PTHR40047:SF1">
    <property type="entry name" value="UPF0703 PROTEIN YCGQ"/>
    <property type="match status" value="1"/>
</dbReference>
<dbReference type="InterPro" id="IPR048493">
    <property type="entry name" value="DUF1980_N"/>
</dbReference>
<feature type="domain" description="DUF1980" evidence="3">
    <location>
        <begin position="139"/>
        <end position="269"/>
    </location>
</feature>
<evidence type="ECO:0008006" key="6">
    <source>
        <dbReference type="Google" id="ProtNLM"/>
    </source>
</evidence>
<evidence type="ECO:0000313" key="5">
    <source>
        <dbReference type="Proteomes" id="UP000001401"/>
    </source>
</evidence>
<sequence length="269" mass="30695">MYFHHQEAIKALVLLLFSGFIFMLHHTGEIIKFINPQYTALSQIASIIFLFLFFIQVPRMFITKEQAKDHDYCTILGCNHEIVGRQLSIKKIAILFIIILPLLTGFFLPYKDLGAEEAVKRGICYTPTSTHNDNSVTISSSNKTLQQMLNSQELILDERNFATYVDTIRSYPKQFHGKSISLEGFILVDEKVSHDHPLIGRFLVTHCVADAHVTGLLLESDQGTLRDVRDWVTVRGEISSVEKNGQILPIILVEDWTKIMQPEAPYIYP</sequence>
<dbReference type="AlphaFoldDB" id="E6U0R4"/>
<dbReference type="KEGG" id="bco:Bcell_0833"/>
<dbReference type="InterPro" id="IPR048447">
    <property type="entry name" value="DUF1980_C"/>
</dbReference>
<dbReference type="HOGENOM" id="CLU_070027_1_0_9"/>
<dbReference type="NCBIfam" id="TIGR03943">
    <property type="entry name" value="TIGR03943 family putative permease subunit"/>
    <property type="match status" value="1"/>
</dbReference>
<evidence type="ECO:0000259" key="3">
    <source>
        <dbReference type="Pfam" id="PF21537"/>
    </source>
</evidence>
<dbReference type="eggNOG" id="COG3689">
    <property type="taxonomic scope" value="Bacteria"/>
</dbReference>
<gene>
    <name evidence="4" type="ordered locus">Bcell_0833</name>
</gene>
<dbReference type="STRING" id="649639.Bcell_0833"/>
<keyword evidence="1" id="KW-0472">Membrane</keyword>
<reference evidence="4 5" key="1">
    <citation type="submission" date="2010-12" db="EMBL/GenBank/DDBJ databases">
        <title>Complete sequence of Bacillus cellulosilyticus DSM 2522.</title>
        <authorList>
            <consortium name="US DOE Joint Genome Institute"/>
            <person name="Lucas S."/>
            <person name="Copeland A."/>
            <person name="Lapidus A."/>
            <person name="Cheng J.-F."/>
            <person name="Bruce D."/>
            <person name="Goodwin L."/>
            <person name="Pitluck S."/>
            <person name="Chertkov O."/>
            <person name="Detter J.C."/>
            <person name="Han C."/>
            <person name="Tapia R."/>
            <person name="Land M."/>
            <person name="Hauser L."/>
            <person name="Jeffries C."/>
            <person name="Kyrpides N."/>
            <person name="Ivanova N."/>
            <person name="Mikhailova N."/>
            <person name="Brumm P."/>
            <person name="Mead D."/>
            <person name="Woyke T."/>
        </authorList>
    </citation>
    <scope>NUCLEOTIDE SEQUENCE [LARGE SCALE GENOMIC DNA]</scope>
    <source>
        <strain evidence="5">ATCC 21833 / DSM 2522 / FERM P-1141 / JCM 9156 / N-4</strain>
    </source>
</reference>
<keyword evidence="5" id="KW-1185">Reference proteome</keyword>
<dbReference type="InterPro" id="IPR015402">
    <property type="entry name" value="DUF1980"/>
</dbReference>
<evidence type="ECO:0000256" key="1">
    <source>
        <dbReference type="SAM" id="Phobius"/>
    </source>
</evidence>
<feature type="transmembrane region" description="Helical" evidence="1">
    <location>
        <begin position="12"/>
        <end position="34"/>
    </location>
</feature>
<accession>E6U0R4</accession>
<dbReference type="RefSeq" id="WP_013487453.1">
    <property type="nucleotide sequence ID" value="NC_014829.1"/>
</dbReference>
<keyword evidence="1" id="KW-1133">Transmembrane helix</keyword>
<dbReference type="EMBL" id="CP002394">
    <property type="protein sequence ID" value="ADU29112.1"/>
    <property type="molecule type" value="Genomic_DNA"/>
</dbReference>
<protein>
    <recommendedName>
        <fullName evidence="6">TIGR03943 family protein</fullName>
    </recommendedName>
</protein>
<dbReference type="PANTHER" id="PTHR40047">
    <property type="entry name" value="UPF0703 PROTEIN YCGQ"/>
    <property type="match status" value="1"/>
</dbReference>
<dbReference type="Proteomes" id="UP000001401">
    <property type="component" value="Chromosome"/>
</dbReference>
<feature type="transmembrane region" description="Helical" evidence="1">
    <location>
        <begin position="40"/>
        <end position="58"/>
    </location>
</feature>
<keyword evidence="1" id="KW-0812">Transmembrane</keyword>
<dbReference type="Pfam" id="PF21537">
    <property type="entry name" value="DUF1980_C"/>
    <property type="match status" value="1"/>
</dbReference>
<feature type="domain" description="DUF1980" evidence="2">
    <location>
        <begin position="9"/>
        <end position="123"/>
    </location>
</feature>